<dbReference type="Gene3D" id="3.40.50.2300">
    <property type="match status" value="1"/>
</dbReference>
<comment type="catalytic activity">
    <reaction evidence="4 5">
        <text>[protein]-L-glutamate 5-O-methyl ester + H2O = L-glutamyl-[protein] + methanol + H(+)</text>
        <dbReference type="Rhea" id="RHEA:23236"/>
        <dbReference type="Rhea" id="RHEA-COMP:10208"/>
        <dbReference type="Rhea" id="RHEA-COMP:10311"/>
        <dbReference type="ChEBI" id="CHEBI:15377"/>
        <dbReference type="ChEBI" id="CHEBI:15378"/>
        <dbReference type="ChEBI" id="CHEBI:17790"/>
        <dbReference type="ChEBI" id="CHEBI:29973"/>
        <dbReference type="ChEBI" id="CHEBI:82795"/>
        <dbReference type="EC" id="3.1.1.61"/>
    </reaction>
</comment>
<comment type="domain">
    <text evidence="5">Contains a C-terminal catalytic domain, and an N-terminal region which modulates catalytic activity.</text>
</comment>
<dbReference type="PROSITE" id="PS50110">
    <property type="entry name" value="RESPONSE_REGULATORY"/>
    <property type="match status" value="1"/>
</dbReference>
<evidence type="ECO:0000256" key="2">
    <source>
        <dbReference type="ARBA" id="ARBA00022500"/>
    </source>
</evidence>
<feature type="modified residue" description="4-aspartylphosphate" evidence="5 7">
    <location>
        <position position="53"/>
    </location>
</feature>
<evidence type="ECO:0000259" key="9">
    <source>
        <dbReference type="PROSITE" id="PS50122"/>
    </source>
</evidence>
<comment type="similarity">
    <text evidence="5">Belongs to the CheB family.</text>
</comment>
<feature type="domain" description="CheB-type methylesterase" evidence="9">
    <location>
        <begin position="169"/>
        <end position="361"/>
    </location>
</feature>
<comment type="subcellular location">
    <subcellularLocation>
        <location evidence="5">Cytoplasm</location>
    </subcellularLocation>
</comment>
<dbReference type="InterPro" id="IPR035909">
    <property type="entry name" value="CheB_C"/>
</dbReference>
<dbReference type="SUPFAM" id="SSF52172">
    <property type="entry name" value="CheY-like"/>
    <property type="match status" value="1"/>
</dbReference>
<proteinExistence type="inferred from homology"/>
<evidence type="ECO:0000256" key="3">
    <source>
        <dbReference type="ARBA" id="ARBA00022801"/>
    </source>
</evidence>
<keyword evidence="11" id="KW-1185">Reference proteome</keyword>
<dbReference type="Pfam" id="PF01339">
    <property type="entry name" value="CheB_methylest"/>
    <property type="match status" value="1"/>
</dbReference>
<organism evidence="10 11">
    <name type="scientific">Rhodopseudomonas rhenobacensis</name>
    <dbReference type="NCBI Taxonomy" id="87461"/>
    <lineage>
        <taxon>Bacteria</taxon>
        <taxon>Pseudomonadati</taxon>
        <taxon>Pseudomonadota</taxon>
        <taxon>Alphaproteobacteria</taxon>
        <taxon>Hyphomicrobiales</taxon>
        <taxon>Nitrobacteraceae</taxon>
        <taxon>Rhodopseudomonas</taxon>
    </lineage>
</organism>
<protein>
    <recommendedName>
        <fullName evidence="5">Protein-glutamate methylesterase/protein-glutamine glutaminase</fullName>
        <ecNumber evidence="5">3.1.1.61</ecNumber>
        <ecNumber evidence="5">3.5.1.44</ecNumber>
    </recommendedName>
</protein>
<evidence type="ECO:0000259" key="8">
    <source>
        <dbReference type="PROSITE" id="PS50110"/>
    </source>
</evidence>
<dbReference type="SMART" id="SM00448">
    <property type="entry name" value="REC"/>
    <property type="match status" value="1"/>
</dbReference>
<dbReference type="GO" id="GO:0050568">
    <property type="term" value="F:protein-glutamine glutaminase activity"/>
    <property type="evidence" value="ECO:0007669"/>
    <property type="project" value="UniProtKB-UniRule"/>
</dbReference>
<name>A0A7W8DXF9_9BRAD</name>
<accession>A0A7W8DXF9</accession>
<feature type="active site" evidence="5 6">
    <location>
        <position position="179"/>
    </location>
</feature>
<keyword evidence="5 7" id="KW-0597">Phosphoprotein</keyword>
<dbReference type="Proteomes" id="UP000542353">
    <property type="component" value="Unassembled WGS sequence"/>
</dbReference>
<dbReference type="CDD" id="cd17541">
    <property type="entry name" value="REC_CheB-like"/>
    <property type="match status" value="1"/>
</dbReference>
<dbReference type="Pfam" id="PF00072">
    <property type="entry name" value="Response_reg"/>
    <property type="match status" value="1"/>
</dbReference>
<dbReference type="EC" id="3.5.1.44" evidence="5"/>
<evidence type="ECO:0000256" key="5">
    <source>
        <dbReference type="HAMAP-Rule" id="MF_00099"/>
    </source>
</evidence>
<feature type="active site" evidence="5 6">
    <location>
        <position position="206"/>
    </location>
</feature>
<dbReference type="HAMAP" id="MF_00099">
    <property type="entry name" value="CheB_chemtxs"/>
    <property type="match status" value="1"/>
</dbReference>
<reference evidence="10 11" key="1">
    <citation type="submission" date="2020-08" db="EMBL/GenBank/DDBJ databases">
        <title>Genomic Encyclopedia of Type Strains, Phase IV (KMG-IV): sequencing the most valuable type-strain genomes for metagenomic binning, comparative biology and taxonomic classification.</title>
        <authorList>
            <person name="Goeker M."/>
        </authorList>
    </citation>
    <scope>NUCLEOTIDE SEQUENCE [LARGE SCALE GENOMIC DNA]</scope>
    <source>
        <strain evidence="10 11">DSM 12706</strain>
    </source>
</reference>
<dbReference type="EC" id="3.1.1.61" evidence="5"/>
<keyword evidence="1 5" id="KW-0963">Cytoplasm</keyword>
<dbReference type="GO" id="GO:0008984">
    <property type="term" value="F:protein-glutamate methylesterase activity"/>
    <property type="evidence" value="ECO:0007669"/>
    <property type="project" value="UniProtKB-UniRule"/>
</dbReference>
<evidence type="ECO:0000256" key="6">
    <source>
        <dbReference type="PROSITE-ProRule" id="PRU00050"/>
    </source>
</evidence>
<evidence type="ECO:0000313" key="10">
    <source>
        <dbReference type="EMBL" id="MBB5046189.1"/>
    </source>
</evidence>
<comment type="function">
    <text evidence="5">Involved in chemotaxis. Part of a chemotaxis signal transduction system that modulates chemotaxis in response to various stimuli. Catalyzes the demethylation of specific methylglutamate residues introduced into the chemoreceptors (methyl-accepting chemotaxis proteins or MCP) by CheR. Also mediates the irreversible deamidation of specific glutamine residues to glutamic acid.</text>
</comment>
<evidence type="ECO:0000256" key="1">
    <source>
        <dbReference type="ARBA" id="ARBA00022490"/>
    </source>
</evidence>
<evidence type="ECO:0000256" key="4">
    <source>
        <dbReference type="ARBA" id="ARBA00048267"/>
    </source>
</evidence>
<dbReference type="RefSeq" id="WP_184254795.1">
    <property type="nucleotide sequence ID" value="NZ_JACHIH010000003.1"/>
</dbReference>
<dbReference type="EMBL" id="JACHIH010000003">
    <property type="protein sequence ID" value="MBB5046189.1"/>
    <property type="molecule type" value="Genomic_DNA"/>
</dbReference>
<dbReference type="CDD" id="cd16432">
    <property type="entry name" value="CheB_Rec"/>
    <property type="match status" value="1"/>
</dbReference>
<feature type="domain" description="Response regulatory" evidence="8">
    <location>
        <begin position="3"/>
        <end position="119"/>
    </location>
</feature>
<dbReference type="PIRSF" id="PIRSF000876">
    <property type="entry name" value="RR_chemtxs_CheB"/>
    <property type="match status" value="1"/>
</dbReference>
<sequence>MIRLLIADDSALVRKLLEGVFLEEGDFEIRTARTGLEALDMVRAFDPHVVTLDVQMPGMDGLTCLGRIMIEAPRPVVMISSLTEQNADATLSAMALGAVDVIAKPGGTFSLELDRLRPLLVGTIRAAAAAKIRPTHRLADRIRHKFQDAAASPRARSARRGAARRHAEPAPGLVLIGTSTGGPAALNVVLPELPADFPWPVLIAQHLPATFTGAFAKRLDGECALNVVEVDVPRLLEPGTIYIGRGDADVIVAPRPTGLIALSVPARRDYPWHPSVERMVDSALEHYDATRLLGVLMTGMGDDGAGAMTRLRAQGGRTIAEAESTAVVWGMPGELVRQGGATLVLPVEEIAAAVIEGVSADAAD</sequence>
<dbReference type="InterPro" id="IPR011006">
    <property type="entry name" value="CheY-like_superfamily"/>
</dbReference>
<dbReference type="PROSITE" id="PS50122">
    <property type="entry name" value="CHEB"/>
    <property type="match status" value="1"/>
</dbReference>
<dbReference type="NCBIfam" id="NF001965">
    <property type="entry name" value="PRK00742.1"/>
    <property type="match status" value="1"/>
</dbReference>
<dbReference type="PANTHER" id="PTHR42872">
    <property type="entry name" value="PROTEIN-GLUTAMATE METHYLESTERASE/PROTEIN-GLUTAMINE GLUTAMINASE"/>
    <property type="match status" value="1"/>
</dbReference>
<dbReference type="AlphaFoldDB" id="A0A7W8DXF9"/>
<dbReference type="GO" id="GO:0000156">
    <property type="term" value="F:phosphorelay response regulator activity"/>
    <property type="evidence" value="ECO:0007669"/>
    <property type="project" value="InterPro"/>
</dbReference>
<evidence type="ECO:0000256" key="7">
    <source>
        <dbReference type="PROSITE-ProRule" id="PRU00169"/>
    </source>
</evidence>
<feature type="active site" evidence="5 6">
    <location>
        <position position="303"/>
    </location>
</feature>
<dbReference type="InterPro" id="IPR001789">
    <property type="entry name" value="Sig_transdc_resp-reg_receiver"/>
</dbReference>
<dbReference type="InterPro" id="IPR000673">
    <property type="entry name" value="Sig_transdc_resp-reg_Me-estase"/>
</dbReference>
<comment type="catalytic activity">
    <reaction evidence="5">
        <text>L-glutaminyl-[protein] + H2O = L-glutamyl-[protein] + NH4(+)</text>
        <dbReference type="Rhea" id="RHEA:16441"/>
        <dbReference type="Rhea" id="RHEA-COMP:10207"/>
        <dbReference type="Rhea" id="RHEA-COMP:10208"/>
        <dbReference type="ChEBI" id="CHEBI:15377"/>
        <dbReference type="ChEBI" id="CHEBI:28938"/>
        <dbReference type="ChEBI" id="CHEBI:29973"/>
        <dbReference type="ChEBI" id="CHEBI:30011"/>
        <dbReference type="EC" id="3.5.1.44"/>
    </reaction>
</comment>
<comment type="caution">
    <text evidence="10">The sequence shown here is derived from an EMBL/GenBank/DDBJ whole genome shotgun (WGS) entry which is preliminary data.</text>
</comment>
<dbReference type="GO" id="GO:0005737">
    <property type="term" value="C:cytoplasm"/>
    <property type="evidence" value="ECO:0007669"/>
    <property type="project" value="UniProtKB-SubCell"/>
</dbReference>
<keyword evidence="2 5" id="KW-0145">Chemotaxis</keyword>
<dbReference type="PANTHER" id="PTHR42872:SF6">
    <property type="entry name" value="PROTEIN-GLUTAMATE METHYLESTERASE_PROTEIN-GLUTAMINE GLUTAMINASE"/>
    <property type="match status" value="1"/>
</dbReference>
<dbReference type="InterPro" id="IPR008248">
    <property type="entry name" value="CheB-like"/>
</dbReference>
<gene>
    <name evidence="5" type="primary">cheB</name>
    <name evidence="10" type="ORF">HNR60_000931</name>
</gene>
<comment type="PTM">
    <text evidence="5">Phosphorylated by CheA. Phosphorylation of the N-terminal regulatory domain activates the methylesterase activity.</text>
</comment>
<dbReference type="GO" id="GO:0006935">
    <property type="term" value="P:chemotaxis"/>
    <property type="evidence" value="ECO:0007669"/>
    <property type="project" value="UniProtKB-UniRule"/>
</dbReference>
<evidence type="ECO:0000313" key="11">
    <source>
        <dbReference type="Proteomes" id="UP000542353"/>
    </source>
</evidence>
<keyword evidence="3 5" id="KW-0378">Hydrolase</keyword>
<dbReference type="Gene3D" id="3.40.50.180">
    <property type="entry name" value="Methylesterase CheB, C-terminal domain"/>
    <property type="match status" value="1"/>
</dbReference>
<dbReference type="SUPFAM" id="SSF52738">
    <property type="entry name" value="Methylesterase CheB, C-terminal domain"/>
    <property type="match status" value="1"/>
</dbReference>